<reference evidence="1 2" key="1">
    <citation type="submission" date="2024-02" db="EMBL/GenBank/DDBJ databases">
        <authorList>
            <person name="Vignale AGUSTIN F."/>
            <person name="Sosa J E."/>
            <person name="Modenutti C."/>
        </authorList>
    </citation>
    <scope>NUCLEOTIDE SEQUENCE [LARGE SCALE GENOMIC DNA]</scope>
</reference>
<accession>A0ABC8U1A6</accession>
<proteinExistence type="predicted"/>
<dbReference type="EMBL" id="CAUOFW020006628">
    <property type="protein sequence ID" value="CAK9175547.1"/>
    <property type="molecule type" value="Genomic_DNA"/>
</dbReference>
<keyword evidence="2" id="KW-1185">Reference proteome</keyword>
<evidence type="ECO:0000313" key="1">
    <source>
        <dbReference type="EMBL" id="CAK9175547.1"/>
    </source>
</evidence>
<comment type="caution">
    <text evidence="1">The sequence shown here is derived from an EMBL/GenBank/DDBJ whole genome shotgun (WGS) entry which is preliminary data.</text>
</comment>
<sequence length="59" mass="6695">MQASSSLSLLHSSCSPYLRSYMIFPPSGFSDDAIDDLRWVSTETSRRRRGHLDNLYASI</sequence>
<evidence type="ECO:0000313" key="2">
    <source>
        <dbReference type="Proteomes" id="UP001642360"/>
    </source>
</evidence>
<protein>
    <submittedName>
        <fullName evidence="1">Uncharacterized protein</fullName>
    </submittedName>
</protein>
<gene>
    <name evidence="1" type="ORF">ILEXP_LOCUS45353</name>
</gene>
<dbReference type="Proteomes" id="UP001642360">
    <property type="component" value="Unassembled WGS sequence"/>
</dbReference>
<dbReference type="AlphaFoldDB" id="A0ABC8U1A6"/>
<name>A0ABC8U1A6_9AQUA</name>
<feature type="non-terminal residue" evidence="1">
    <location>
        <position position="59"/>
    </location>
</feature>
<organism evidence="1 2">
    <name type="scientific">Ilex paraguariensis</name>
    <name type="common">yerba mate</name>
    <dbReference type="NCBI Taxonomy" id="185542"/>
    <lineage>
        <taxon>Eukaryota</taxon>
        <taxon>Viridiplantae</taxon>
        <taxon>Streptophyta</taxon>
        <taxon>Embryophyta</taxon>
        <taxon>Tracheophyta</taxon>
        <taxon>Spermatophyta</taxon>
        <taxon>Magnoliopsida</taxon>
        <taxon>eudicotyledons</taxon>
        <taxon>Gunneridae</taxon>
        <taxon>Pentapetalae</taxon>
        <taxon>asterids</taxon>
        <taxon>campanulids</taxon>
        <taxon>Aquifoliales</taxon>
        <taxon>Aquifoliaceae</taxon>
        <taxon>Ilex</taxon>
    </lineage>
</organism>